<dbReference type="Pfam" id="PF00089">
    <property type="entry name" value="Trypsin"/>
    <property type="match status" value="1"/>
</dbReference>
<accession>A0AA39IFK4</accession>
<dbReference type="Gene3D" id="2.40.10.10">
    <property type="entry name" value="Trypsin-like serine proteases"/>
    <property type="match status" value="2"/>
</dbReference>
<dbReference type="InterPro" id="IPR001254">
    <property type="entry name" value="Trypsin_dom"/>
</dbReference>
<evidence type="ECO:0000256" key="8">
    <source>
        <dbReference type="ARBA" id="ARBA00023157"/>
    </source>
</evidence>
<evidence type="ECO:0000256" key="10">
    <source>
        <dbReference type="ARBA" id="ARBA00023170"/>
    </source>
</evidence>
<evidence type="ECO:0000256" key="2">
    <source>
        <dbReference type="ARBA" id="ARBA00005993"/>
    </source>
</evidence>
<dbReference type="InterPro" id="IPR049636">
    <property type="entry name" value="HNF4-like_DBD"/>
</dbReference>
<keyword evidence="12" id="KW-0732">Signal</keyword>
<organism evidence="16 17">
    <name type="scientific">Steinernema hermaphroditum</name>
    <dbReference type="NCBI Taxonomy" id="289476"/>
    <lineage>
        <taxon>Eukaryota</taxon>
        <taxon>Metazoa</taxon>
        <taxon>Ecdysozoa</taxon>
        <taxon>Nematoda</taxon>
        <taxon>Chromadorea</taxon>
        <taxon>Rhabditida</taxon>
        <taxon>Tylenchina</taxon>
        <taxon>Panagrolaimomorpha</taxon>
        <taxon>Strongyloidoidea</taxon>
        <taxon>Steinernematidae</taxon>
        <taxon>Steinernema</taxon>
    </lineage>
</organism>
<feature type="domain" description="Peptidase S1" evidence="13">
    <location>
        <begin position="24"/>
        <end position="307"/>
    </location>
</feature>
<dbReference type="PROSITE" id="PS51030">
    <property type="entry name" value="NUCLEAR_REC_DBD_2"/>
    <property type="match status" value="1"/>
</dbReference>
<gene>
    <name evidence="16" type="ORF">QR680_008140</name>
</gene>
<keyword evidence="6" id="KW-0805">Transcription regulation</keyword>
<keyword evidence="11" id="KW-0539">Nucleus</keyword>
<evidence type="ECO:0000259" key="15">
    <source>
        <dbReference type="PROSITE" id="PS51843"/>
    </source>
</evidence>
<keyword evidence="8" id="KW-1015">Disulfide bond</keyword>
<feature type="chain" id="PRO_5041213797" description="Nuclear receptor domain-containing protein" evidence="12">
    <location>
        <begin position="21"/>
        <end position="675"/>
    </location>
</feature>
<dbReference type="GO" id="GO:0005634">
    <property type="term" value="C:nucleus"/>
    <property type="evidence" value="ECO:0007669"/>
    <property type="project" value="UniProtKB-SubCell"/>
</dbReference>
<evidence type="ECO:0000256" key="3">
    <source>
        <dbReference type="ARBA" id="ARBA00022723"/>
    </source>
</evidence>
<dbReference type="EMBL" id="JAUCMV010000001">
    <property type="protein sequence ID" value="KAK0423426.1"/>
    <property type="molecule type" value="Genomic_DNA"/>
</dbReference>
<dbReference type="InterPro" id="IPR001628">
    <property type="entry name" value="Znf_hrmn_rcpt"/>
</dbReference>
<keyword evidence="10" id="KW-0675">Receptor</keyword>
<feature type="domain" description="NR LBD" evidence="15">
    <location>
        <begin position="424"/>
        <end position="674"/>
    </location>
</feature>
<comment type="subcellular location">
    <subcellularLocation>
        <location evidence="1">Nucleus</location>
    </subcellularLocation>
</comment>
<comment type="caution">
    <text evidence="16">The sequence shown here is derived from an EMBL/GenBank/DDBJ whole genome shotgun (WGS) entry which is preliminary data.</text>
</comment>
<evidence type="ECO:0000313" key="16">
    <source>
        <dbReference type="EMBL" id="KAK0423426.1"/>
    </source>
</evidence>
<dbReference type="InterPro" id="IPR000536">
    <property type="entry name" value="Nucl_hrmn_rcpt_lig-bd"/>
</dbReference>
<evidence type="ECO:0000313" key="17">
    <source>
        <dbReference type="Proteomes" id="UP001175271"/>
    </source>
</evidence>
<dbReference type="Gene3D" id="3.30.50.10">
    <property type="entry name" value="Erythroid Transcription Factor GATA-1, subunit A"/>
    <property type="match status" value="1"/>
</dbReference>
<evidence type="ECO:0000256" key="6">
    <source>
        <dbReference type="ARBA" id="ARBA00023015"/>
    </source>
</evidence>
<dbReference type="SMART" id="SM00430">
    <property type="entry name" value="HOLI"/>
    <property type="match status" value="1"/>
</dbReference>
<dbReference type="SUPFAM" id="SSF57716">
    <property type="entry name" value="Glucocorticoid receptor-like (DNA-binding domain)"/>
    <property type="match status" value="1"/>
</dbReference>
<dbReference type="PROSITE" id="PS00134">
    <property type="entry name" value="TRYPSIN_HIS"/>
    <property type="match status" value="1"/>
</dbReference>
<dbReference type="GO" id="GO:0003700">
    <property type="term" value="F:DNA-binding transcription factor activity"/>
    <property type="evidence" value="ECO:0007669"/>
    <property type="project" value="InterPro"/>
</dbReference>
<evidence type="ECO:0000256" key="11">
    <source>
        <dbReference type="ARBA" id="ARBA00023242"/>
    </source>
</evidence>
<dbReference type="Pfam" id="PF00105">
    <property type="entry name" value="zf-C4"/>
    <property type="match status" value="1"/>
</dbReference>
<proteinExistence type="inferred from homology"/>
<evidence type="ECO:0000256" key="7">
    <source>
        <dbReference type="ARBA" id="ARBA00023125"/>
    </source>
</evidence>
<dbReference type="PANTHER" id="PTHR46011">
    <property type="entry name" value="NUCLEAR HORMONE RECEPTOR FAMILY MEMBER NHR-86-RELATED"/>
    <property type="match status" value="1"/>
</dbReference>
<evidence type="ECO:0000256" key="5">
    <source>
        <dbReference type="ARBA" id="ARBA00022833"/>
    </source>
</evidence>
<evidence type="ECO:0000256" key="4">
    <source>
        <dbReference type="ARBA" id="ARBA00022771"/>
    </source>
</evidence>
<dbReference type="GO" id="GO:0006357">
    <property type="term" value="P:regulation of transcription by RNA polymerase II"/>
    <property type="evidence" value="ECO:0007669"/>
    <property type="project" value="TreeGrafter"/>
</dbReference>
<dbReference type="SUPFAM" id="SSF50494">
    <property type="entry name" value="Trypsin-like serine proteases"/>
    <property type="match status" value="1"/>
</dbReference>
<reference evidence="16" key="1">
    <citation type="submission" date="2023-06" db="EMBL/GenBank/DDBJ databases">
        <title>Genomic analysis of the entomopathogenic nematode Steinernema hermaphroditum.</title>
        <authorList>
            <person name="Schwarz E.M."/>
            <person name="Heppert J.K."/>
            <person name="Baniya A."/>
            <person name="Schwartz H.T."/>
            <person name="Tan C.-H."/>
            <person name="Antoshechkin I."/>
            <person name="Sternberg P.W."/>
            <person name="Goodrich-Blair H."/>
            <person name="Dillman A.R."/>
        </authorList>
    </citation>
    <scope>NUCLEOTIDE SEQUENCE</scope>
    <source>
        <strain evidence="16">PS9179</strain>
        <tissue evidence="16">Whole animal</tissue>
    </source>
</reference>
<evidence type="ECO:0000259" key="14">
    <source>
        <dbReference type="PROSITE" id="PS51030"/>
    </source>
</evidence>
<dbReference type="PROSITE" id="PS50240">
    <property type="entry name" value="TRYPSIN_DOM"/>
    <property type="match status" value="1"/>
</dbReference>
<dbReference type="GO" id="GO:0008270">
    <property type="term" value="F:zinc ion binding"/>
    <property type="evidence" value="ECO:0007669"/>
    <property type="project" value="UniProtKB-KW"/>
</dbReference>
<keyword evidence="5" id="KW-0862">Zinc</keyword>
<dbReference type="PROSITE" id="PS51843">
    <property type="entry name" value="NR_LBD"/>
    <property type="match status" value="1"/>
</dbReference>
<evidence type="ECO:0000256" key="12">
    <source>
        <dbReference type="SAM" id="SignalP"/>
    </source>
</evidence>
<evidence type="ECO:0008006" key="18">
    <source>
        <dbReference type="Google" id="ProtNLM"/>
    </source>
</evidence>
<protein>
    <recommendedName>
        <fullName evidence="18">Nuclear receptor domain-containing protein</fullName>
    </recommendedName>
</protein>
<dbReference type="PANTHER" id="PTHR46011:SF4">
    <property type="entry name" value="NUCLEAR HORMONE RECEPTOR FAMILY MEMBER NHR-43"/>
    <property type="match status" value="1"/>
</dbReference>
<dbReference type="FunFam" id="2.40.10.10:FF:000068">
    <property type="entry name" value="transmembrane protease serine 2"/>
    <property type="match status" value="1"/>
</dbReference>
<sequence length="675" mass="77574">MLRFLATLLPILFVPSGCFVREFIIGGQRDYRESKDNASHYPVVVQFCPEEKFTKYNGSYCSGTLISRRHVLTAAHCVKEPMNNTYILIGNEVDECRHGNAQSDYSYKVARAIVHPRFQRGGGIVQNDIAIIELARNVSFAVNVTISSDDRRFMNTEVIVRGWGMSCLLNDLVRGELKKTGKDEKISGRHPHVHKLAKHLLKIRILWFSPVFCRSRYNENNLDFDEKRTFCAGSSRGGTWAGDSGGSAVACDFEDAKYRIVGVTSYGIDPPETKTHFPHENAHDQYMFPGTYMRTSYYCDFIERATEVCDDRSDGFHFGVITCRACAAFFRRSISMKKSYRCCKGTKDCNIHKSVRCMCRFCRLNKCIKVGMKIASVQSTRDPLGKRQGSTSTVDGEVENADVYKSMFSSEPSFSNSPATDDESMMPVLYRIRNAYRKFGEERRKLHPPVSAPRPGHLTTTSLVWADEIPFLSSFVEDAFEESRNLPEEQRWLLFRSFYVGFIITESSFRTCQLYDGNDRWILPTNEYIDINDPSLYFHNSCSQYSKEQVSEMLRPSMNLLVRNMVIPLREIGIEELEFAALLGLLFWNRGYEGQSEPCERLTIEIRDRMTMELCYYYKEVLRDPCYALRLSKLLMIIPCVQRMTARFREDAEIGNLFKVYDLGKKISDLIHVSL</sequence>
<keyword evidence="7" id="KW-0238">DNA-binding</keyword>
<evidence type="ECO:0000256" key="1">
    <source>
        <dbReference type="ARBA" id="ARBA00004123"/>
    </source>
</evidence>
<keyword evidence="17" id="KW-1185">Reference proteome</keyword>
<dbReference type="InterPro" id="IPR035500">
    <property type="entry name" value="NHR-like_dom_sf"/>
</dbReference>
<dbReference type="PRINTS" id="PR00047">
    <property type="entry name" value="STROIDFINGER"/>
</dbReference>
<dbReference type="Pfam" id="PF00104">
    <property type="entry name" value="Hormone_recep"/>
    <property type="match status" value="1"/>
</dbReference>
<dbReference type="SUPFAM" id="SSF48508">
    <property type="entry name" value="Nuclear receptor ligand-binding domain"/>
    <property type="match status" value="1"/>
</dbReference>
<dbReference type="InterPro" id="IPR043504">
    <property type="entry name" value="Peptidase_S1_PA_chymotrypsin"/>
</dbReference>
<dbReference type="GO" id="GO:0004252">
    <property type="term" value="F:serine-type endopeptidase activity"/>
    <property type="evidence" value="ECO:0007669"/>
    <property type="project" value="InterPro"/>
</dbReference>
<dbReference type="GO" id="GO:0000978">
    <property type="term" value="F:RNA polymerase II cis-regulatory region sequence-specific DNA binding"/>
    <property type="evidence" value="ECO:0007669"/>
    <property type="project" value="InterPro"/>
</dbReference>
<keyword evidence="3" id="KW-0479">Metal-binding</keyword>
<dbReference type="PRINTS" id="PR00722">
    <property type="entry name" value="CHYMOTRYPSIN"/>
</dbReference>
<evidence type="ECO:0000256" key="9">
    <source>
        <dbReference type="ARBA" id="ARBA00023163"/>
    </source>
</evidence>
<dbReference type="SMART" id="SM00399">
    <property type="entry name" value="ZnF_C4"/>
    <property type="match status" value="1"/>
</dbReference>
<keyword evidence="9" id="KW-0804">Transcription</keyword>
<feature type="signal peptide" evidence="12">
    <location>
        <begin position="1"/>
        <end position="20"/>
    </location>
</feature>
<dbReference type="Gene3D" id="1.10.565.10">
    <property type="entry name" value="Retinoid X Receptor"/>
    <property type="match status" value="1"/>
</dbReference>
<dbReference type="InterPro" id="IPR001314">
    <property type="entry name" value="Peptidase_S1A"/>
</dbReference>
<dbReference type="GO" id="GO:0006508">
    <property type="term" value="P:proteolysis"/>
    <property type="evidence" value="ECO:0007669"/>
    <property type="project" value="InterPro"/>
</dbReference>
<keyword evidence="4" id="KW-0863">Zinc-finger</keyword>
<dbReference type="InterPro" id="IPR018114">
    <property type="entry name" value="TRYPSIN_HIS"/>
</dbReference>
<feature type="domain" description="Nuclear receptor" evidence="14">
    <location>
        <begin position="303"/>
        <end position="379"/>
    </location>
</feature>
<dbReference type="AlphaFoldDB" id="A0AA39IFK4"/>
<dbReference type="CDD" id="cd06960">
    <property type="entry name" value="NR_DBD_HNF4A"/>
    <property type="match status" value="1"/>
</dbReference>
<dbReference type="Proteomes" id="UP001175271">
    <property type="component" value="Unassembled WGS sequence"/>
</dbReference>
<dbReference type="InterPro" id="IPR013088">
    <property type="entry name" value="Znf_NHR/GATA"/>
</dbReference>
<comment type="similarity">
    <text evidence="2">Belongs to the nuclear hormone receptor family.</text>
</comment>
<dbReference type="SMART" id="SM00020">
    <property type="entry name" value="Tryp_SPc"/>
    <property type="match status" value="1"/>
</dbReference>
<name>A0AA39IFK4_9BILA</name>
<dbReference type="InterPro" id="IPR009003">
    <property type="entry name" value="Peptidase_S1_PA"/>
</dbReference>
<evidence type="ECO:0000259" key="13">
    <source>
        <dbReference type="PROSITE" id="PS50240"/>
    </source>
</evidence>